<dbReference type="Pfam" id="PF12679">
    <property type="entry name" value="ABC2_membrane_2"/>
    <property type="match status" value="1"/>
</dbReference>
<feature type="transmembrane region" description="Helical" evidence="1">
    <location>
        <begin position="198"/>
        <end position="225"/>
    </location>
</feature>
<keyword evidence="1" id="KW-0812">Transmembrane</keyword>
<feature type="transmembrane region" description="Helical" evidence="1">
    <location>
        <begin position="136"/>
        <end position="158"/>
    </location>
</feature>
<reference evidence="2" key="1">
    <citation type="submission" date="2020-06" db="EMBL/GenBank/DDBJ databases">
        <title>Unique genomic features of the anaerobic methanotrophic archaea.</title>
        <authorList>
            <person name="Chadwick G.L."/>
            <person name="Skennerton C.T."/>
            <person name="Laso-Perez R."/>
            <person name="Leu A.O."/>
            <person name="Speth D.R."/>
            <person name="Yu H."/>
            <person name="Morgan-Lang C."/>
            <person name="Hatzenpichler R."/>
            <person name="Goudeau D."/>
            <person name="Malmstrom R."/>
            <person name="Brazelton W.J."/>
            <person name="Woyke T."/>
            <person name="Hallam S.J."/>
            <person name="Tyson G.W."/>
            <person name="Wegener G."/>
            <person name="Boetius A."/>
            <person name="Orphan V."/>
        </authorList>
    </citation>
    <scope>NUCLEOTIDE SEQUENCE</scope>
</reference>
<dbReference type="PANTHER" id="PTHR43471:SF14">
    <property type="entry name" value="ABC-2 TYPE TRANSPORT SYSTEM PERMEASE PROTEIN"/>
    <property type="match status" value="1"/>
</dbReference>
<proteinExistence type="predicted"/>
<sequence>MAGISVVAKKEFRDHVMGWKFLVILAILMLISLLSIYQGVENYNKDLEDYKEQTAEIGEHPEGMPPGRMQEKPSILFIFQMMSMFYFGILGAILAIAIGFNLISGEKESGSLKSLLSHPVFRDTIINGKALGGMGALGFAMLVMTLLSIGILMMLGIMPTGDEFVRIFVFMGFTLLFMFSFFAIALMCSTIAKNSTRAITYSLAIFVVVSFVMPTAGLFVGMHLAGDTPEYPGMGRQEINESEGISKEEQIEEQERIQEEWQEEMQEYLKKAMVVREMFTIGDPKSNFDKVSAAVLDPTFEPLRGFFGPGGGESRAETSILEALGMVWKNLLVLLLFPVVMFAIAYIKFMRMDIR</sequence>
<dbReference type="GO" id="GO:0140359">
    <property type="term" value="F:ABC-type transporter activity"/>
    <property type="evidence" value="ECO:0007669"/>
    <property type="project" value="InterPro"/>
</dbReference>
<feature type="transmembrane region" description="Helical" evidence="1">
    <location>
        <begin position="164"/>
        <end position="186"/>
    </location>
</feature>
<keyword evidence="1" id="KW-1133">Transmembrane helix</keyword>
<evidence type="ECO:0008006" key="3">
    <source>
        <dbReference type="Google" id="ProtNLM"/>
    </source>
</evidence>
<name>A0A7G9YVG5_9EURY</name>
<dbReference type="PANTHER" id="PTHR43471">
    <property type="entry name" value="ABC TRANSPORTER PERMEASE"/>
    <property type="match status" value="1"/>
</dbReference>
<feature type="transmembrane region" description="Helical" evidence="1">
    <location>
        <begin position="75"/>
        <end position="103"/>
    </location>
</feature>
<evidence type="ECO:0000256" key="1">
    <source>
        <dbReference type="SAM" id="Phobius"/>
    </source>
</evidence>
<keyword evidence="1" id="KW-0472">Membrane</keyword>
<dbReference type="GO" id="GO:0005886">
    <property type="term" value="C:plasma membrane"/>
    <property type="evidence" value="ECO:0007669"/>
    <property type="project" value="UniProtKB-SubCell"/>
</dbReference>
<evidence type="ECO:0000313" key="2">
    <source>
        <dbReference type="EMBL" id="QNO51999.1"/>
    </source>
</evidence>
<protein>
    <recommendedName>
        <fullName evidence="3">ABC-2 type transporter domain-containing protein</fullName>
    </recommendedName>
</protein>
<organism evidence="2">
    <name type="scientific">Candidatus Methanophagaceae archaeon ANME-1 ERB6</name>
    <dbReference type="NCBI Taxonomy" id="2759912"/>
    <lineage>
        <taxon>Archaea</taxon>
        <taxon>Methanobacteriati</taxon>
        <taxon>Methanobacteriota</taxon>
        <taxon>Stenosarchaea group</taxon>
        <taxon>Methanomicrobia</taxon>
        <taxon>Candidatus Methanophagales</taxon>
        <taxon>Candidatus Methanophagaceae</taxon>
    </lineage>
</organism>
<accession>A0A7G9YVG5</accession>
<dbReference type="EMBL" id="MT631499">
    <property type="protein sequence ID" value="QNO51999.1"/>
    <property type="molecule type" value="Genomic_DNA"/>
</dbReference>
<gene>
    <name evidence="2" type="ORF">HGMICNAC_00001</name>
</gene>
<dbReference type="AlphaFoldDB" id="A0A7G9YVG5"/>
<feature type="transmembrane region" description="Helical" evidence="1">
    <location>
        <begin position="21"/>
        <end position="40"/>
    </location>
</feature>
<feature type="transmembrane region" description="Helical" evidence="1">
    <location>
        <begin position="331"/>
        <end position="349"/>
    </location>
</feature>